<accession>A8F5J6</accession>
<dbReference type="STRING" id="416591.Tlet_0864"/>
<dbReference type="KEGG" id="tle:Tlet_0864"/>
<dbReference type="HOGENOM" id="CLU_1703140_0_0_0"/>
<dbReference type="AlphaFoldDB" id="A8F5J6"/>
<dbReference type="eggNOG" id="ENOG5031XAC">
    <property type="taxonomic scope" value="Bacteria"/>
</dbReference>
<dbReference type="Proteomes" id="UP000002016">
    <property type="component" value="Chromosome"/>
</dbReference>
<dbReference type="RefSeq" id="WP_012002911.1">
    <property type="nucleotide sequence ID" value="NC_009828.1"/>
</dbReference>
<dbReference type="OrthoDB" id="279123at2"/>
<sequence length="149" mass="17277">MKMPPEYIEAQKNMQPGVISSMGFLGEDSRNLADIIQTDENLMARFNLSFEEVSRWMKEMMNEALKGLGESVIVRNKWEVQLYEARGFIPCPFKDGIFRKRVVVIKKIGSNLQLTLSDLSIHLFEKHHFLQGRGSFFRIEPQILKELLS</sequence>
<proteinExistence type="predicted"/>
<organism evidence="1 2">
    <name type="scientific">Pseudothermotoga lettingae (strain ATCC BAA-301 / DSM 14385 / NBRC 107922 / TMO)</name>
    <name type="common">Thermotoga lettingae</name>
    <dbReference type="NCBI Taxonomy" id="416591"/>
    <lineage>
        <taxon>Bacteria</taxon>
        <taxon>Thermotogati</taxon>
        <taxon>Thermotogota</taxon>
        <taxon>Thermotogae</taxon>
        <taxon>Thermotogales</taxon>
        <taxon>Thermotogaceae</taxon>
        <taxon>Pseudothermotoga</taxon>
    </lineage>
</organism>
<dbReference type="EMBL" id="CP000812">
    <property type="protein sequence ID" value="ABV33430.1"/>
    <property type="molecule type" value="Genomic_DNA"/>
</dbReference>
<reference evidence="1 2" key="1">
    <citation type="submission" date="2007-08" db="EMBL/GenBank/DDBJ databases">
        <title>Complete sequence of Thermotoga lettingae TMO.</title>
        <authorList>
            <consortium name="US DOE Joint Genome Institute"/>
            <person name="Copeland A."/>
            <person name="Lucas S."/>
            <person name="Lapidus A."/>
            <person name="Barry K."/>
            <person name="Glavina del Rio T."/>
            <person name="Dalin E."/>
            <person name="Tice H."/>
            <person name="Pitluck S."/>
            <person name="Foster B."/>
            <person name="Bruce D."/>
            <person name="Schmutz J."/>
            <person name="Larimer F."/>
            <person name="Land M."/>
            <person name="Hauser L."/>
            <person name="Kyrpides N."/>
            <person name="Mikhailova N."/>
            <person name="Nelson K."/>
            <person name="Gogarten J.P."/>
            <person name="Noll K."/>
            <person name="Richardson P."/>
        </authorList>
    </citation>
    <scope>NUCLEOTIDE SEQUENCE [LARGE SCALE GENOMIC DNA]</scope>
    <source>
        <strain evidence="2">ATCC BAA-301 / DSM 14385 / NBRC 107922 / TMO</strain>
    </source>
</reference>
<evidence type="ECO:0000313" key="1">
    <source>
        <dbReference type="EMBL" id="ABV33430.1"/>
    </source>
</evidence>
<name>A8F5J6_PSELT</name>
<keyword evidence="2" id="KW-1185">Reference proteome</keyword>
<evidence type="ECO:0000313" key="2">
    <source>
        <dbReference type="Proteomes" id="UP000002016"/>
    </source>
</evidence>
<reference evidence="1 2" key="2">
    <citation type="journal article" date="2009" name="Proc. Natl. Acad. Sci. U.S.A.">
        <title>On the chimeric nature, thermophilic origin, and phylogenetic placement of the Thermotogales.</title>
        <authorList>
            <person name="Zhaxybayeva O."/>
            <person name="Swithers K.S."/>
            <person name="Lapierre P."/>
            <person name="Fournier G.P."/>
            <person name="Bickhart D.M."/>
            <person name="DeBoy R.T."/>
            <person name="Nelson K.E."/>
            <person name="Nesbo C.L."/>
            <person name="Doolittle W.F."/>
            <person name="Gogarten J.P."/>
            <person name="Noll K.M."/>
        </authorList>
    </citation>
    <scope>NUCLEOTIDE SEQUENCE [LARGE SCALE GENOMIC DNA]</scope>
    <source>
        <strain evidence="2">ATCC BAA-301 / DSM 14385 / NBRC 107922 / TMO</strain>
    </source>
</reference>
<protein>
    <submittedName>
        <fullName evidence="1">Uncharacterized protein</fullName>
    </submittedName>
</protein>
<gene>
    <name evidence="1" type="ordered locus">Tlet_0864</name>
</gene>